<dbReference type="SMART" id="SM00303">
    <property type="entry name" value="GPS"/>
    <property type="match status" value="1"/>
</dbReference>
<dbReference type="PROSITE" id="PS50261">
    <property type="entry name" value="G_PROTEIN_RECEP_F2_4"/>
    <property type="match status" value="1"/>
</dbReference>
<evidence type="ECO:0000313" key="9">
    <source>
        <dbReference type="RefSeq" id="XP_042584480.1"/>
    </source>
</evidence>
<dbReference type="GO" id="GO:0007166">
    <property type="term" value="P:cell surface receptor signaling pathway"/>
    <property type="evidence" value="ECO:0007669"/>
    <property type="project" value="InterPro"/>
</dbReference>
<feature type="transmembrane region" description="Helical" evidence="6">
    <location>
        <begin position="202"/>
        <end position="222"/>
    </location>
</feature>
<keyword evidence="2 6" id="KW-0812">Transmembrane</keyword>
<feature type="domain" description="G-protein coupled receptors family 2 profile 2" evidence="8">
    <location>
        <begin position="96"/>
        <end position="352"/>
    </location>
</feature>
<keyword evidence="5" id="KW-1015">Disulfide bond</keyword>
<dbReference type="Pfam" id="PF01825">
    <property type="entry name" value="GPS"/>
    <property type="match status" value="1"/>
</dbReference>
<dbReference type="Proteomes" id="UP001155660">
    <property type="component" value="Chromosome B7"/>
</dbReference>
<dbReference type="InterPro" id="IPR000832">
    <property type="entry name" value="GPCR_2_secretin-like"/>
</dbReference>
<organism evidence="9">
    <name type="scientific">Cyprinus carpio</name>
    <name type="common">Common carp</name>
    <dbReference type="NCBI Taxonomy" id="7962"/>
    <lineage>
        <taxon>Eukaryota</taxon>
        <taxon>Metazoa</taxon>
        <taxon>Chordata</taxon>
        <taxon>Craniata</taxon>
        <taxon>Vertebrata</taxon>
        <taxon>Euteleostomi</taxon>
        <taxon>Actinopterygii</taxon>
        <taxon>Neopterygii</taxon>
        <taxon>Teleostei</taxon>
        <taxon>Ostariophysi</taxon>
        <taxon>Cypriniformes</taxon>
        <taxon>Cyprinidae</taxon>
        <taxon>Cyprininae</taxon>
        <taxon>Cyprinus</taxon>
    </lineage>
</organism>
<dbReference type="InterPro" id="IPR017981">
    <property type="entry name" value="GPCR_2-like_7TM"/>
</dbReference>
<dbReference type="InterPro" id="IPR000203">
    <property type="entry name" value="GPS"/>
</dbReference>
<feature type="transmembrane region" description="Helical" evidence="6">
    <location>
        <begin position="262"/>
        <end position="280"/>
    </location>
</feature>
<dbReference type="GO" id="GO:0004930">
    <property type="term" value="F:G protein-coupled receptor activity"/>
    <property type="evidence" value="ECO:0007669"/>
    <property type="project" value="InterPro"/>
</dbReference>
<evidence type="ECO:0000256" key="4">
    <source>
        <dbReference type="ARBA" id="ARBA00023136"/>
    </source>
</evidence>
<name>A0A9Q9WJC8_CYPCA</name>
<sequence length="380" mass="42914">MSEVIRIEVVGRDIVNLKNPLKIRFPVNNYKNDSNKSYKYSCQYYDEQGNNTWKTDGCNTTQINDTVVECSCDHMTPFAVLLVDVKNMDVQQWEILSYISYIGCSLSAVFSASSILSFIFNRNARAEVSSSIHVSLSGALFLLNISFMFSEWGATLTVKEVCVFIAVTMHYSLLCSFTWMAIEALHLYLLLARVFNIYIKYYMFKLSLIGWGIPAVLVGSLLSVQQLSRPFYGAIGVTLSNSNATNAVCWITEPLILYGVNLSYFTIIFVFNTIVLITVSRQIFKLKKVDNKHKKIPVKDASTVLGLMCLMGTSWGLVFLCSGYTSYPILYIFCISNTMQGFSIFLWMCQTARSEKQKAAHTKSASTVDTFTIEKQKEPK</sequence>
<dbReference type="PANTHER" id="PTHR12011:SF454">
    <property type="entry name" value="ADHESION G-PROTEIN COUPLED RECEPTOR G5-LIKE"/>
    <property type="match status" value="1"/>
</dbReference>
<dbReference type="OrthoDB" id="283575at2759"/>
<dbReference type="AlphaFoldDB" id="A0A9Q9WJC8"/>
<dbReference type="PANTHER" id="PTHR12011">
    <property type="entry name" value="ADHESION G-PROTEIN COUPLED RECEPTOR"/>
    <property type="match status" value="1"/>
</dbReference>
<evidence type="ECO:0000256" key="6">
    <source>
        <dbReference type="SAM" id="Phobius"/>
    </source>
</evidence>
<dbReference type="KEGG" id="ccar:109087024"/>
<feature type="transmembrane region" description="Helical" evidence="6">
    <location>
        <begin position="98"/>
        <end position="120"/>
    </location>
</feature>
<feature type="transmembrane region" description="Helical" evidence="6">
    <location>
        <begin position="169"/>
        <end position="190"/>
    </location>
</feature>
<protein>
    <submittedName>
        <fullName evidence="9">Adhesion G-protein coupled receptor G5-like</fullName>
    </submittedName>
</protein>
<dbReference type="InterPro" id="IPR057244">
    <property type="entry name" value="GAIN_B"/>
</dbReference>
<evidence type="ECO:0000256" key="2">
    <source>
        <dbReference type="ARBA" id="ARBA00022692"/>
    </source>
</evidence>
<dbReference type="Pfam" id="PF00002">
    <property type="entry name" value="7tm_2"/>
    <property type="match status" value="1"/>
</dbReference>
<evidence type="ECO:0000256" key="5">
    <source>
        <dbReference type="ARBA" id="ARBA00023157"/>
    </source>
</evidence>
<dbReference type="PROSITE" id="PS50221">
    <property type="entry name" value="GAIN_B"/>
    <property type="match status" value="1"/>
</dbReference>
<evidence type="ECO:0000256" key="3">
    <source>
        <dbReference type="ARBA" id="ARBA00022989"/>
    </source>
</evidence>
<dbReference type="GO" id="GO:0007189">
    <property type="term" value="P:adenylate cyclase-activating G protein-coupled receptor signaling pathway"/>
    <property type="evidence" value="ECO:0007669"/>
    <property type="project" value="TreeGrafter"/>
</dbReference>
<comment type="subcellular location">
    <subcellularLocation>
        <location evidence="1">Membrane</location>
        <topology evidence="1">Multi-pass membrane protein</topology>
    </subcellularLocation>
</comment>
<keyword evidence="3 6" id="KW-1133">Transmembrane helix</keyword>
<accession>A0A9Q9WJC8</accession>
<dbReference type="GO" id="GO:0005886">
    <property type="term" value="C:plasma membrane"/>
    <property type="evidence" value="ECO:0007669"/>
    <property type="project" value="TreeGrafter"/>
</dbReference>
<keyword evidence="4 6" id="KW-0472">Membrane</keyword>
<proteinExistence type="predicted"/>
<feature type="domain" description="GAIN-B" evidence="7">
    <location>
        <begin position="1"/>
        <end position="89"/>
    </location>
</feature>
<feature type="transmembrane region" description="Helical" evidence="6">
    <location>
        <begin position="301"/>
        <end position="320"/>
    </location>
</feature>
<dbReference type="GeneID" id="109087024"/>
<evidence type="ECO:0000259" key="8">
    <source>
        <dbReference type="PROSITE" id="PS50261"/>
    </source>
</evidence>
<gene>
    <name evidence="9" type="primary">LOC109087024</name>
</gene>
<reference evidence="9" key="1">
    <citation type="submission" date="2025-08" db="UniProtKB">
        <authorList>
            <consortium name="RefSeq"/>
        </authorList>
    </citation>
    <scope>IDENTIFICATION</scope>
    <source>
        <tissue evidence="9">Muscle</tissue>
    </source>
</reference>
<evidence type="ECO:0000256" key="1">
    <source>
        <dbReference type="ARBA" id="ARBA00004141"/>
    </source>
</evidence>
<dbReference type="RefSeq" id="XP_042584480.1">
    <property type="nucleotide sequence ID" value="XM_042728546.1"/>
</dbReference>
<feature type="transmembrane region" description="Helical" evidence="6">
    <location>
        <begin position="326"/>
        <end position="348"/>
    </location>
</feature>
<evidence type="ECO:0000259" key="7">
    <source>
        <dbReference type="PROSITE" id="PS50221"/>
    </source>
</evidence>
<feature type="transmembrane region" description="Helical" evidence="6">
    <location>
        <begin position="132"/>
        <end position="149"/>
    </location>
</feature>